<dbReference type="GeneID" id="24096038"/>
<dbReference type="HOGENOM" id="CLU_844774_0_0_1"/>
<name>J4HVU6_9APHY</name>
<accession>J4HVU6</accession>
<dbReference type="STRING" id="599839.J4HVU6"/>
<feature type="compositionally biased region" description="Acidic residues" evidence="1">
    <location>
        <begin position="166"/>
        <end position="185"/>
    </location>
</feature>
<dbReference type="InParanoid" id="J4HVU6"/>
<protein>
    <submittedName>
        <fullName evidence="2">Uncharacterized protein</fullName>
    </submittedName>
</protein>
<dbReference type="OrthoDB" id="204784at2759"/>
<evidence type="ECO:0000313" key="3">
    <source>
        <dbReference type="Proteomes" id="UP000006352"/>
    </source>
</evidence>
<dbReference type="AlphaFoldDB" id="J4HVU6"/>
<reference evidence="2 3" key="1">
    <citation type="journal article" date="2012" name="Appl. Environ. Microbiol.">
        <title>Short-read sequencing for genomic analysis of the brown rot fungus Fibroporia radiculosa.</title>
        <authorList>
            <person name="Tang J.D."/>
            <person name="Perkins A.D."/>
            <person name="Sonstegard T.S."/>
            <person name="Schroeder S.G."/>
            <person name="Burgess S.C."/>
            <person name="Diehl S.V."/>
        </authorList>
    </citation>
    <scope>NUCLEOTIDE SEQUENCE [LARGE SCALE GENOMIC DNA]</scope>
    <source>
        <strain evidence="2 3">TFFH 294</strain>
    </source>
</reference>
<dbReference type="EMBL" id="HE797020">
    <property type="protein sequence ID" value="CCM01127.1"/>
    <property type="molecule type" value="Genomic_DNA"/>
</dbReference>
<feature type="region of interest" description="Disordered" evidence="1">
    <location>
        <begin position="143"/>
        <end position="190"/>
    </location>
</feature>
<sequence>MRAQAQQRHRDLSRFLLVSSRTPVAQAYPAANHVPAGRVPCRQGSPPRRGKKIMAAASRGRILRESLARPLRACAIPPLLIRIPSPQLSPVPVDEDAGFVADDDPLDGLSDDAPGLGVLVRTDFANEDAWHAFCSSLQGAEAEFVSERPSEDASTRDAPRASPTAADDDAMDEDSNSDDDEDPEAEPGPIIFVLDAGPADRARFANISNLTALRLLNDVDVRRAPAVPAGTRRIRPPNRLVDHDGWQEVYTGKTIWIYDAKSNSDQCARLVSQHGGPYGTATGDSWRARVSHLCELQVNLASGAMSINFGEQDRWDHDERVRNMADAIR</sequence>
<feature type="compositionally biased region" description="Basic and acidic residues" evidence="1">
    <location>
        <begin position="145"/>
        <end position="159"/>
    </location>
</feature>
<evidence type="ECO:0000313" key="2">
    <source>
        <dbReference type="EMBL" id="CCM01127.1"/>
    </source>
</evidence>
<keyword evidence="3" id="KW-1185">Reference proteome</keyword>
<organism evidence="2 3">
    <name type="scientific">Fibroporia radiculosa</name>
    <dbReference type="NCBI Taxonomy" id="599839"/>
    <lineage>
        <taxon>Eukaryota</taxon>
        <taxon>Fungi</taxon>
        <taxon>Dikarya</taxon>
        <taxon>Basidiomycota</taxon>
        <taxon>Agaricomycotina</taxon>
        <taxon>Agaricomycetes</taxon>
        <taxon>Polyporales</taxon>
        <taxon>Fibroporiaceae</taxon>
        <taxon>Fibroporia</taxon>
    </lineage>
</organism>
<dbReference type="RefSeq" id="XP_012180410.1">
    <property type="nucleotide sequence ID" value="XM_012325020.1"/>
</dbReference>
<gene>
    <name evidence="2" type="ORF">FIBRA_03175</name>
</gene>
<proteinExistence type="predicted"/>
<dbReference type="Proteomes" id="UP000006352">
    <property type="component" value="Unassembled WGS sequence"/>
</dbReference>
<evidence type="ECO:0000256" key="1">
    <source>
        <dbReference type="SAM" id="MobiDB-lite"/>
    </source>
</evidence>